<dbReference type="AlphaFoldDB" id="X1KLM9"/>
<gene>
    <name evidence="1" type="ORF">S03H2_69086</name>
</gene>
<sequence length="62" mass="6949">MIIRNISPIYLEVGIEARLGDNAVAFTSASGDEVSSWYPDKNHSLYSYYFFKGLQGEADANR</sequence>
<reference evidence="1" key="1">
    <citation type="journal article" date="2014" name="Front. Microbiol.">
        <title>High frequency of phylogenetically diverse reductive dehalogenase-homologous genes in deep subseafloor sedimentary metagenomes.</title>
        <authorList>
            <person name="Kawai M."/>
            <person name="Futagami T."/>
            <person name="Toyoda A."/>
            <person name="Takaki Y."/>
            <person name="Nishi S."/>
            <person name="Hori S."/>
            <person name="Arai W."/>
            <person name="Tsubouchi T."/>
            <person name="Morono Y."/>
            <person name="Uchiyama I."/>
            <person name="Ito T."/>
            <person name="Fujiyama A."/>
            <person name="Inagaki F."/>
            <person name="Takami H."/>
        </authorList>
    </citation>
    <scope>NUCLEOTIDE SEQUENCE</scope>
    <source>
        <strain evidence="1">Expedition CK06-06</strain>
    </source>
</reference>
<dbReference type="EMBL" id="BARU01045565">
    <property type="protein sequence ID" value="GAH94505.1"/>
    <property type="molecule type" value="Genomic_DNA"/>
</dbReference>
<organism evidence="1">
    <name type="scientific">marine sediment metagenome</name>
    <dbReference type="NCBI Taxonomy" id="412755"/>
    <lineage>
        <taxon>unclassified sequences</taxon>
        <taxon>metagenomes</taxon>
        <taxon>ecological metagenomes</taxon>
    </lineage>
</organism>
<evidence type="ECO:0000313" key="1">
    <source>
        <dbReference type="EMBL" id="GAH94505.1"/>
    </source>
</evidence>
<feature type="non-terminal residue" evidence="1">
    <location>
        <position position="62"/>
    </location>
</feature>
<name>X1KLM9_9ZZZZ</name>
<protein>
    <submittedName>
        <fullName evidence="1">Uncharacterized protein</fullName>
    </submittedName>
</protein>
<accession>X1KLM9</accession>
<comment type="caution">
    <text evidence="1">The sequence shown here is derived from an EMBL/GenBank/DDBJ whole genome shotgun (WGS) entry which is preliminary data.</text>
</comment>
<proteinExistence type="predicted"/>